<keyword evidence="7 9" id="KW-0378">Hydrolase</keyword>
<evidence type="ECO:0000256" key="3">
    <source>
        <dbReference type="ARBA" id="ARBA00022552"/>
    </source>
</evidence>
<feature type="binding site" evidence="9">
    <location>
        <position position="113"/>
    </location>
    <ligand>
        <name>Zn(2+)</name>
        <dbReference type="ChEBI" id="CHEBI:29105"/>
        <note>catalytic</note>
    </ligand>
</feature>
<comment type="caution">
    <text evidence="10">The sequence shown here is derived from an EMBL/GenBank/DDBJ whole genome shotgun (WGS) entry which is preliminary data.</text>
</comment>
<keyword evidence="4 9" id="KW-0540">Nuclease</keyword>
<dbReference type="GO" id="GO:0004521">
    <property type="term" value="F:RNA endonuclease activity"/>
    <property type="evidence" value="ECO:0007669"/>
    <property type="project" value="UniProtKB-UniRule"/>
</dbReference>
<evidence type="ECO:0000256" key="9">
    <source>
        <dbReference type="HAMAP-Rule" id="MF_00009"/>
    </source>
</evidence>
<evidence type="ECO:0000256" key="6">
    <source>
        <dbReference type="ARBA" id="ARBA00022759"/>
    </source>
</evidence>
<dbReference type="NCBIfam" id="TIGR00043">
    <property type="entry name" value="rRNA maturation RNase YbeY"/>
    <property type="match status" value="1"/>
</dbReference>
<dbReference type="SUPFAM" id="SSF55486">
    <property type="entry name" value="Metalloproteases ('zincins'), catalytic domain"/>
    <property type="match status" value="1"/>
</dbReference>
<dbReference type="EMBL" id="MELK01000050">
    <property type="protein sequence ID" value="OFW55998.1"/>
    <property type="molecule type" value="Genomic_DNA"/>
</dbReference>
<dbReference type="GO" id="GO:0008270">
    <property type="term" value="F:zinc ion binding"/>
    <property type="evidence" value="ECO:0007669"/>
    <property type="project" value="UniProtKB-UniRule"/>
</dbReference>
<protein>
    <recommendedName>
        <fullName evidence="9">Endoribonuclease YbeY</fullName>
        <ecNumber evidence="9">3.1.-.-</ecNumber>
    </recommendedName>
</protein>
<dbReference type="PROSITE" id="PS01306">
    <property type="entry name" value="UPF0054"/>
    <property type="match status" value="1"/>
</dbReference>
<evidence type="ECO:0000256" key="4">
    <source>
        <dbReference type="ARBA" id="ARBA00022722"/>
    </source>
</evidence>
<dbReference type="InterPro" id="IPR023091">
    <property type="entry name" value="MetalPrtase_cat_dom_sf_prd"/>
</dbReference>
<dbReference type="HAMAP" id="MF_00009">
    <property type="entry name" value="Endoribonucl_YbeY"/>
    <property type="match status" value="1"/>
</dbReference>
<evidence type="ECO:0000313" key="10">
    <source>
        <dbReference type="EMBL" id="OFW55998.1"/>
    </source>
</evidence>
<dbReference type="InterPro" id="IPR020549">
    <property type="entry name" value="YbeY_CS"/>
</dbReference>
<comment type="subcellular location">
    <subcellularLocation>
        <location evidence="9">Cytoplasm</location>
    </subcellularLocation>
</comment>
<organism evidence="10 11">
    <name type="scientific">Candidatus Solincola sediminis</name>
    <dbReference type="NCBI Taxonomy" id="1797199"/>
    <lineage>
        <taxon>Bacteria</taxon>
        <taxon>Bacillati</taxon>
        <taxon>Actinomycetota</taxon>
        <taxon>Candidatus Geothermincolia</taxon>
        <taxon>Candidatus Geothermincolales</taxon>
        <taxon>Candidatus Geothermincolaceae</taxon>
        <taxon>Candidatus Solincola</taxon>
    </lineage>
</organism>
<comment type="function">
    <text evidence="9">Single strand-specific metallo-endoribonuclease involved in late-stage 70S ribosome quality control and in maturation of the 3' terminus of the 16S rRNA.</text>
</comment>
<dbReference type="PANTHER" id="PTHR46986">
    <property type="entry name" value="ENDORIBONUCLEASE YBEY, CHLOROPLASTIC"/>
    <property type="match status" value="1"/>
</dbReference>
<evidence type="ECO:0000256" key="2">
    <source>
        <dbReference type="ARBA" id="ARBA00022517"/>
    </source>
</evidence>
<comment type="cofactor">
    <cofactor evidence="9">
        <name>Zn(2+)</name>
        <dbReference type="ChEBI" id="CHEBI:29105"/>
    </cofactor>
    <text evidence="9">Binds 1 zinc ion.</text>
</comment>
<accession>A0A1F2WGJ8</accession>
<dbReference type="PANTHER" id="PTHR46986:SF1">
    <property type="entry name" value="ENDORIBONUCLEASE YBEY, CHLOROPLASTIC"/>
    <property type="match status" value="1"/>
</dbReference>
<keyword evidence="2 9" id="KW-0690">Ribosome biogenesis</keyword>
<sequence length="143" mass="16148">MEVVVNAGPGLVLNKKALKKACLKVLKAESARKDTVLSLSAVTLEEMRDLNRKYLLKDYATDVLAFPMREESRRGFLLGDVIICPELIRKEKGQYDVDAGKELEFVAAHGVLHLLGHEDEDAEGWRRMESREREILGLRGVKE</sequence>
<evidence type="ECO:0000313" key="11">
    <source>
        <dbReference type="Proteomes" id="UP000177876"/>
    </source>
</evidence>
<evidence type="ECO:0000256" key="7">
    <source>
        <dbReference type="ARBA" id="ARBA00022801"/>
    </source>
</evidence>
<dbReference type="Gene3D" id="3.40.390.30">
    <property type="entry name" value="Metalloproteases ('zincins'), catalytic domain"/>
    <property type="match status" value="1"/>
</dbReference>
<keyword evidence="5 9" id="KW-0479">Metal-binding</keyword>
<dbReference type="EC" id="3.1.-.-" evidence="9"/>
<evidence type="ECO:0000256" key="5">
    <source>
        <dbReference type="ARBA" id="ARBA00022723"/>
    </source>
</evidence>
<evidence type="ECO:0000256" key="1">
    <source>
        <dbReference type="ARBA" id="ARBA00010875"/>
    </source>
</evidence>
<feature type="binding site" evidence="9">
    <location>
        <position position="119"/>
    </location>
    <ligand>
        <name>Zn(2+)</name>
        <dbReference type="ChEBI" id="CHEBI:29105"/>
        <note>catalytic</note>
    </ligand>
</feature>
<dbReference type="Proteomes" id="UP000177876">
    <property type="component" value="Unassembled WGS sequence"/>
</dbReference>
<evidence type="ECO:0000256" key="8">
    <source>
        <dbReference type="ARBA" id="ARBA00022833"/>
    </source>
</evidence>
<dbReference type="AlphaFoldDB" id="A0A1F2WGJ8"/>
<dbReference type="Pfam" id="PF02130">
    <property type="entry name" value="YbeY"/>
    <property type="match status" value="1"/>
</dbReference>
<dbReference type="GO" id="GO:0004222">
    <property type="term" value="F:metalloendopeptidase activity"/>
    <property type="evidence" value="ECO:0007669"/>
    <property type="project" value="InterPro"/>
</dbReference>
<keyword evidence="3 9" id="KW-0698">rRNA processing</keyword>
<proteinExistence type="inferred from homology"/>
<comment type="similarity">
    <text evidence="1 9">Belongs to the endoribonuclease YbeY family.</text>
</comment>
<keyword evidence="9" id="KW-0963">Cytoplasm</keyword>
<keyword evidence="8 9" id="KW-0862">Zinc</keyword>
<dbReference type="STRING" id="1797197.A2Y75_04620"/>
<dbReference type="GO" id="GO:0006364">
    <property type="term" value="P:rRNA processing"/>
    <property type="evidence" value="ECO:0007669"/>
    <property type="project" value="UniProtKB-UniRule"/>
</dbReference>
<keyword evidence="6 9" id="KW-0255">Endonuclease</keyword>
<dbReference type="InterPro" id="IPR002036">
    <property type="entry name" value="YbeY"/>
</dbReference>
<dbReference type="GO" id="GO:0005737">
    <property type="term" value="C:cytoplasm"/>
    <property type="evidence" value="ECO:0007669"/>
    <property type="project" value="UniProtKB-SubCell"/>
</dbReference>
<feature type="binding site" evidence="9">
    <location>
        <position position="109"/>
    </location>
    <ligand>
        <name>Zn(2+)</name>
        <dbReference type="ChEBI" id="CHEBI:29105"/>
        <note>catalytic</note>
    </ligand>
</feature>
<name>A0A1F2WGJ8_9ACTN</name>
<gene>
    <name evidence="9" type="primary">ybeY</name>
    <name evidence="10" type="ORF">A2Y75_04620</name>
</gene>
<reference evidence="10 11" key="1">
    <citation type="journal article" date="2016" name="Nat. Commun.">
        <title>Thousands of microbial genomes shed light on interconnected biogeochemical processes in an aquifer system.</title>
        <authorList>
            <person name="Anantharaman K."/>
            <person name="Brown C.T."/>
            <person name="Hug L.A."/>
            <person name="Sharon I."/>
            <person name="Castelle C.J."/>
            <person name="Probst A.J."/>
            <person name="Thomas B.C."/>
            <person name="Singh A."/>
            <person name="Wilkins M.J."/>
            <person name="Karaoz U."/>
            <person name="Brodie E.L."/>
            <person name="Williams K.H."/>
            <person name="Hubbard S.S."/>
            <person name="Banfield J.F."/>
        </authorList>
    </citation>
    <scope>NUCLEOTIDE SEQUENCE [LARGE SCALE GENOMIC DNA]</scope>
</reference>